<evidence type="ECO:0000313" key="2">
    <source>
        <dbReference type="EMBL" id="OWZ20561.1"/>
    </source>
</evidence>
<dbReference type="Gene3D" id="3.30.420.10">
    <property type="entry name" value="Ribonuclease H-like superfamily/Ribonuclease H"/>
    <property type="match status" value="1"/>
</dbReference>
<dbReference type="InterPro" id="IPR036397">
    <property type="entry name" value="RNaseH_sf"/>
</dbReference>
<accession>A0A225WSJ7</accession>
<proteinExistence type="predicted"/>
<dbReference type="SUPFAM" id="SSF53098">
    <property type="entry name" value="Ribonuclease H-like"/>
    <property type="match status" value="1"/>
</dbReference>
<dbReference type="AlphaFoldDB" id="A0A225WSJ7"/>
<dbReference type="GO" id="GO:0015074">
    <property type="term" value="P:DNA integration"/>
    <property type="evidence" value="ECO:0007669"/>
    <property type="project" value="InterPro"/>
</dbReference>
<evidence type="ECO:0000259" key="1">
    <source>
        <dbReference type="PROSITE" id="PS50994"/>
    </source>
</evidence>
<protein>
    <recommendedName>
        <fullName evidence="1">Integrase catalytic domain-containing protein</fullName>
    </recommendedName>
</protein>
<name>A0A225WSJ7_9STRA</name>
<dbReference type="InterPro" id="IPR001584">
    <property type="entry name" value="Integrase_cat-core"/>
</dbReference>
<keyword evidence="3" id="KW-1185">Reference proteome</keyword>
<organism evidence="2 3">
    <name type="scientific">Phytophthora megakarya</name>
    <dbReference type="NCBI Taxonomy" id="4795"/>
    <lineage>
        <taxon>Eukaryota</taxon>
        <taxon>Sar</taxon>
        <taxon>Stramenopiles</taxon>
        <taxon>Oomycota</taxon>
        <taxon>Peronosporomycetes</taxon>
        <taxon>Peronosporales</taxon>
        <taxon>Peronosporaceae</taxon>
        <taxon>Phytophthora</taxon>
    </lineage>
</organism>
<evidence type="ECO:0000313" key="3">
    <source>
        <dbReference type="Proteomes" id="UP000198211"/>
    </source>
</evidence>
<dbReference type="GO" id="GO:0003676">
    <property type="term" value="F:nucleic acid binding"/>
    <property type="evidence" value="ECO:0007669"/>
    <property type="project" value="InterPro"/>
</dbReference>
<reference evidence="3" key="1">
    <citation type="submission" date="2017-03" db="EMBL/GenBank/DDBJ databases">
        <title>Phytopthora megakarya and P. palmivora, two closely related causual agents of cacao black pod achieved similar genome size and gene model numbers by different mechanisms.</title>
        <authorList>
            <person name="Ali S."/>
            <person name="Shao J."/>
            <person name="Larry D.J."/>
            <person name="Kronmiller B."/>
            <person name="Shen D."/>
            <person name="Strem M.D."/>
            <person name="Melnick R.L."/>
            <person name="Guiltinan M.J."/>
            <person name="Tyler B.M."/>
            <person name="Meinhardt L.W."/>
            <person name="Bailey B.A."/>
        </authorList>
    </citation>
    <scope>NUCLEOTIDE SEQUENCE [LARGE SCALE GENOMIC DNA]</scope>
    <source>
        <strain evidence="3">zdho120</strain>
    </source>
</reference>
<dbReference type="EMBL" id="NBNE01000311">
    <property type="protein sequence ID" value="OWZ20561.1"/>
    <property type="molecule type" value="Genomic_DNA"/>
</dbReference>
<dbReference type="InterPro" id="IPR012337">
    <property type="entry name" value="RNaseH-like_sf"/>
</dbReference>
<feature type="domain" description="Integrase catalytic" evidence="1">
    <location>
        <begin position="1"/>
        <end position="83"/>
    </location>
</feature>
<dbReference type="OrthoDB" id="127728at2759"/>
<sequence length="224" mass="25230">MKHLAVRLKIQLIMTSVYSSWINGAVERLNKDVLQVFKALLMEYGLDDHDWSYLLPAVQANFDHTRVQSRAGRAPIEVFTALPASSALGAIVVPATTARNPYVVNLEGIGDFVVQMRPSLHTSHKEVLDVKERQKTRDIVSHNVIAALPHSFHIEHLVKARKHLGSRFSLAVIWIRVPNCWSESLTTEFCSEWKHFATTATIRGLVVGSFWCHGWASIISPKTR</sequence>
<comment type="caution">
    <text evidence="2">The sequence shown here is derived from an EMBL/GenBank/DDBJ whole genome shotgun (WGS) entry which is preliminary data.</text>
</comment>
<dbReference type="Proteomes" id="UP000198211">
    <property type="component" value="Unassembled WGS sequence"/>
</dbReference>
<gene>
    <name evidence="2" type="ORF">PHMEG_0005000</name>
</gene>
<dbReference type="PROSITE" id="PS50994">
    <property type="entry name" value="INTEGRASE"/>
    <property type="match status" value="1"/>
</dbReference>